<dbReference type="EMBL" id="HBUF01137568">
    <property type="protein sequence ID" value="CAG6645598.1"/>
    <property type="molecule type" value="Transcribed_RNA"/>
</dbReference>
<reference evidence="2" key="1">
    <citation type="submission" date="2021-05" db="EMBL/GenBank/DDBJ databases">
        <authorList>
            <person name="Alioto T."/>
            <person name="Alioto T."/>
            <person name="Gomez Garrido J."/>
        </authorList>
    </citation>
    <scope>NUCLEOTIDE SEQUENCE</scope>
</reference>
<feature type="transmembrane region" description="Helical" evidence="1">
    <location>
        <begin position="53"/>
        <end position="73"/>
    </location>
</feature>
<dbReference type="EMBL" id="HBUF01497421">
    <property type="protein sequence ID" value="CAG6745491.1"/>
    <property type="molecule type" value="Transcribed_RNA"/>
</dbReference>
<name>A0A8D8ZDE4_9HEMI</name>
<evidence type="ECO:0000256" key="1">
    <source>
        <dbReference type="SAM" id="Phobius"/>
    </source>
</evidence>
<keyword evidence="1" id="KW-1133">Transmembrane helix</keyword>
<accession>A0A8D8ZDE4</accession>
<protein>
    <submittedName>
        <fullName evidence="2">Uncharacterized protein</fullName>
    </submittedName>
</protein>
<evidence type="ECO:0000313" key="2">
    <source>
        <dbReference type="EMBL" id="CAG6745490.1"/>
    </source>
</evidence>
<dbReference type="AlphaFoldDB" id="A0A8D8ZDE4"/>
<organism evidence="2">
    <name type="scientific">Cacopsylla melanoneura</name>
    <dbReference type="NCBI Taxonomy" id="428564"/>
    <lineage>
        <taxon>Eukaryota</taxon>
        <taxon>Metazoa</taxon>
        <taxon>Ecdysozoa</taxon>
        <taxon>Arthropoda</taxon>
        <taxon>Hexapoda</taxon>
        <taxon>Insecta</taxon>
        <taxon>Pterygota</taxon>
        <taxon>Neoptera</taxon>
        <taxon>Paraneoptera</taxon>
        <taxon>Hemiptera</taxon>
        <taxon>Sternorrhyncha</taxon>
        <taxon>Psylloidea</taxon>
        <taxon>Psyllidae</taxon>
        <taxon>Psyllinae</taxon>
        <taxon>Cacopsylla</taxon>
    </lineage>
</organism>
<keyword evidence="1" id="KW-0472">Membrane</keyword>
<dbReference type="EMBL" id="HBUF01137567">
    <property type="protein sequence ID" value="CAG6645597.1"/>
    <property type="molecule type" value="Transcribed_RNA"/>
</dbReference>
<keyword evidence="1" id="KW-0812">Transmembrane</keyword>
<sequence length="102" mass="11599">MGRAMHSSILPTDVNTTASFCSSYCLLLYLSCVQRPLVIQYSRYRNKMCRFDVRFTMLNSPSVICCTIFASLVSMKPNWSSILFSLFTKFTLTTCSAGFCSW</sequence>
<proteinExistence type="predicted"/>
<dbReference type="EMBL" id="HBUF01497420">
    <property type="protein sequence ID" value="CAG6745490.1"/>
    <property type="molecule type" value="Transcribed_RNA"/>
</dbReference>